<organism evidence="1 2">
    <name type="scientific">Levilactobacillus fujinensis</name>
    <dbReference type="NCBI Taxonomy" id="2486024"/>
    <lineage>
        <taxon>Bacteria</taxon>
        <taxon>Bacillati</taxon>
        <taxon>Bacillota</taxon>
        <taxon>Bacilli</taxon>
        <taxon>Lactobacillales</taxon>
        <taxon>Lactobacillaceae</taxon>
        <taxon>Levilactobacillus</taxon>
    </lineage>
</organism>
<reference evidence="2" key="1">
    <citation type="journal article" date="2019" name="Int. J. Syst. Evol. Microbiol.">
        <title>The Global Catalogue of Microorganisms (GCM) 10K type strain sequencing project: providing services to taxonomists for standard genome sequencing and annotation.</title>
        <authorList>
            <consortium name="The Broad Institute Genomics Platform"/>
            <consortium name="The Broad Institute Genome Sequencing Center for Infectious Disease"/>
            <person name="Wu L."/>
            <person name="Ma J."/>
        </authorList>
    </citation>
    <scope>NUCLEOTIDE SEQUENCE [LARGE SCALE GENOMIC DNA]</scope>
    <source>
        <strain evidence="2">CCM 8908</strain>
    </source>
</reference>
<name>A0ABW1TFG0_9LACO</name>
<evidence type="ECO:0000313" key="2">
    <source>
        <dbReference type="Proteomes" id="UP001596283"/>
    </source>
</evidence>
<dbReference type="InterPro" id="IPR053161">
    <property type="entry name" value="Ulvan_degrading_GH"/>
</dbReference>
<gene>
    <name evidence="1" type="ORF">ACFP1C_06875</name>
</gene>
<dbReference type="PANTHER" id="PTHR36848:SF2">
    <property type="entry name" value="SECRETED PROTEIN"/>
    <property type="match status" value="1"/>
</dbReference>
<dbReference type="Gene3D" id="2.60.120.260">
    <property type="entry name" value="Galactose-binding domain-like"/>
    <property type="match status" value="1"/>
</dbReference>
<dbReference type="PANTHER" id="PTHR36848">
    <property type="entry name" value="DNA-BINDING PROTEIN (PUTATIVE SECRETED PROTEIN)-RELATED"/>
    <property type="match status" value="1"/>
</dbReference>
<dbReference type="SUPFAM" id="SSF49785">
    <property type="entry name" value="Galactose-binding domain-like"/>
    <property type="match status" value="1"/>
</dbReference>
<keyword evidence="2" id="KW-1185">Reference proteome</keyword>
<dbReference type="RefSeq" id="WP_125686815.1">
    <property type="nucleotide sequence ID" value="NZ_JBHSSI010000036.1"/>
</dbReference>
<evidence type="ECO:0008006" key="3">
    <source>
        <dbReference type="Google" id="ProtNLM"/>
    </source>
</evidence>
<dbReference type="InterPro" id="IPR008979">
    <property type="entry name" value="Galactose-bd-like_sf"/>
</dbReference>
<sequence>MNEKIERLLAGQIENHVAPFFWQHGESEGTLRHYMQVIQDSGCQSVCIESRPHPDFCGPGWWHDLDIILDEARARKMKIWILDDSRFPTGFANGAVSKAVPSLCRQSVFANRVDGAANTMNIHVNVSDYIRPPKIHLSKLAAIAKKLSPEPRHFNNDKLISVVAVNTVTNDIKQLNTDNGVLDWKRPSQQWQVYVTGLTNDAGAHRNYINMMNQQSVKLLLDNVYEKHYQHYQTDFGKTIVGFFSDEPELGNGQLYAQNNPLGTEQDLPWSAELEQLLTIRTGDNWKKLLPLLWTSLADKQKVAEFRTIYMDCVTTLVRKDFSNQVGNWCHQHGVRYIGHVIEDEGQHTKTGPGLGHYFRAMNGFDMAGIDDIGGQVMPGGESEPKVGPMERVRDGEFYHYGLAALAASEAAINPEKHGNSLCEIFGNYGWQEGVHLEKYLADHFLVNGINHFVPHAFDPHEYPDTDCPPHFYANGHNPQYRHFGQLIRYMNRSASLISGGHPVVSVAVLYHAEAEWAGKSQPYQKIMHVLTDRQINSQVIPIDVFTEPEKYRTELGHRLKVNQQEYQALVVPYAEYLPATIIEAINKLQSVGFPVIFVDGLPDGVSTGKTQLNHECLQVVSLDSLATTLINEEINELSISPADNRLRILHYHGDNEIYMFVNEGKAPYVGKVVVPNNGSCYAYDAYSNQVFPLKANNKRANETEIQINITPGKSQFIIFDQIDTTELSKTFNTSGVREVLLNWQRSQCHAIDYPEFYKQKSVVLPDDLAVEQPSFSGYAAYDTEIEAQANEKINLVITNAAEGVEVFVNHQSLGIQLVAPYEYDLTSKLVDGENTLRIEVATTLERERSQDDNLFEKELMNHQPLSKSGITGKVILYRTK</sequence>
<dbReference type="EMBL" id="JBHSSI010000036">
    <property type="protein sequence ID" value="MFC6260673.1"/>
    <property type="molecule type" value="Genomic_DNA"/>
</dbReference>
<accession>A0ABW1TFG0</accession>
<evidence type="ECO:0000313" key="1">
    <source>
        <dbReference type="EMBL" id="MFC6260673.1"/>
    </source>
</evidence>
<protein>
    <recommendedName>
        <fullName evidence="3">Glycoside hydrolase family 2</fullName>
    </recommendedName>
</protein>
<dbReference type="Proteomes" id="UP001596283">
    <property type="component" value="Unassembled WGS sequence"/>
</dbReference>
<comment type="caution">
    <text evidence="1">The sequence shown here is derived from an EMBL/GenBank/DDBJ whole genome shotgun (WGS) entry which is preliminary data.</text>
</comment>
<proteinExistence type="predicted"/>